<comment type="caution">
    <text evidence="4">The sequence shown here is derived from an EMBL/GenBank/DDBJ whole genome shotgun (WGS) entry which is preliminary data.</text>
</comment>
<keyword evidence="5" id="KW-1185">Reference proteome</keyword>
<dbReference type="Gene3D" id="3.40.50.1820">
    <property type="entry name" value="alpha/beta hydrolase"/>
    <property type="match status" value="1"/>
</dbReference>
<evidence type="ECO:0000256" key="2">
    <source>
        <dbReference type="ARBA" id="ARBA00038115"/>
    </source>
</evidence>
<feature type="domain" description="AB hydrolase-1" evidence="3">
    <location>
        <begin position="188"/>
        <end position="341"/>
    </location>
</feature>
<dbReference type="SUPFAM" id="SSF53474">
    <property type="entry name" value="alpha/beta-Hydrolases"/>
    <property type="match status" value="1"/>
</dbReference>
<proteinExistence type="inferred from homology"/>
<comment type="similarity">
    <text evidence="2">Belongs to the AB hydrolase superfamily. FUS2 hydrolase family.</text>
</comment>
<protein>
    <submittedName>
        <fullName evidence="4">Alpha/beta fold hydrolase</fullName>
    </submittedName>
</protein>
<sequence length="389" mass="42107">MTSAPSSTTGYHTFHPDVSINYQLNRFSDGSPTSVAELTAAARRIDGYPDYTRELLSLSDAAAATGRTLAGALYQRSAEFYMLPGDPRKDTARQRFIAGMRAVFGVDGAGRDLVPYRGGHLYAHRSTPPDALGTVVMFGGFDSYLEELFAAQAHFVSAGYDTVVFEGPGQGSVLEEMRLPMTPDWGPVVGAVLDHYQLTDVTVMGYSLGGGLAIRAAAVEPRIRRVICDDILTDFAEVTLRQVRPATRRALALLLTLRARGAVNRMTASAMRHSLVADWGLRQGMHTTGTTTAYDFLRGTARYETATVSGALTQDVLLLAGSDDHYVPRSQLAEQLDSLTAARSVTARLFTAAEGAANHVHVGNTELSLQVMTSWLSGLDLRGRSWARR</sequence>
<gene>
    <name evidence="4" type="ORF">E3T48_15455</name>
</gene>
<dbReference type="PANTHER" id="PTHR22946">
    <property type="entry name" value="DIENELACTONE HYDROLASE DOMAIN-CONTAINING PROTEIN-RELATED"/>
    <property type="match status" value="1"/>
</dbReference>
<dbReference type="Pfam" id="PF00561">
    <property type="entry name" value="Abhydrolase_1"/>
    <property type="match status" value="1"/>
</dbReference>
<dbReference type="InterPro" id="IPR029058">
    <property type="entry name" value="AB_hydrolase_fold"/>
</dbReference>
<dbReference type="EMBL" id="SOHH01000111">
    <property type="protein sequence ID" value="TFD72122.1"/>
    <property type="molecule type" value="Genomic_DNA"/>
</dbReference>
<evidence type="ECO:0000259" key="3">
    <source>
        <dbReference type="Pfam" id="PF00561"/>
    </source>
</evidence>
<dbReference type="Proteomes" id="UP000298313">
    <property type="component" value="Unassembled WGS sequence"/>
</dbReference>
<evidence type="ECO:0000313" key="4">
    <source>
        <dbReference type="EMBL" id="TFD72122.1"/>
    </source>
</evidence>
<organism evidence="4 5">
    <name type="scientific">Cryobacterium fucosi</name>
    <dbReference type="NCBI Taxonomy" id="1259157"/>
    <lineage>
        <taxon>Bacteria</taxon>
        <taxon>Bacillati</taxon>
        <taxon>Actinomycetota</taxon>
        <taxon>Actinomycetes</taxon>
        <taxon>Micrococcales</taxon>
        <taxon>Microbacteriaceae</taxon>
        <taxon>Cryobacterium</taxon>
    </lineage>
</organism>
<evidence type="ECO:0000256" key="1">
    <source>
        <dbReference type="ARBA" id="ARBA00022801"/>
    </source>
</evidence>
<accession>A0A4R9AZ91</accession>
<dbReference type="PANTHER" id="PTHR22946:SF13">
    <property type="entry name" value="ALPHA_BETA HYDROLASE PSOB"/>
    <property type="match status" value="1"/>
</dbReference>
<evidence type="ECO:0000313" key="5">
    <source>
        <dbReference type="Proteomes" id="UP000298313"/>
    </source>
</evidence>
<dbReference type="GO" id="GO:0016787">
    <property type="term" value="F:hydrolase activity"/>
    <property type="evidence" value="ECO:0007669"/>
    <property type="project" value="UniProtKB-KW"/>
</dbReference>
<keyword evidence="1 4" id="KW-0378">Hydrolase</keyword>
<dbReference type="InterPro" id="IPR050261">
    <property type="entry name" value="FrsA_esterase"/>
</dbReference>
<dbReference type="OrthoDB" id="9765647at2"/>
<name>A0A4R9AZ91_9MICO</name>
<reference evidence="4 5" key="1">
    <citation type="submission" date="2019-03" db="EMBL/GenBank/DDBJ databases">
        <title>Genomics of glacier-inhabiting Cryobacterium strains.</title>
        <authorList>
            <person name="Liu Q."/>
            <person name="Xin Y.-H."/>
        </authorList>
    </citation>
    <scope>NUCLEOTIDE SEQUENCE [LARGE SCALE GENOMIC DNA]</scope>
    <source>
        <strain evidence="4 5">Hh4</strain>
    </source>
</reference>
<dbReference type="InterPro" id="IPR000073">
    <property type="entry name" value="AB_hydrolase_1"/>
</dbReference>
<dbReference type="RefSeq" id="WP_134524916.1">
    <property type="nucleotide sequence ID" value="NZ_SOHH01000111.1"/>
</dbReference>
<dbReference type="AlphaFoldDB" id="A0A4R9AZ91"/>